<feature type="compositionally biased region" description="Pro residues" evidence="1">
    <location>
        <begin position="39"/>
        <end position="48"/>
    </location>
</feature>
<evidence type="ECO:0000313" key="3">
    <source>
        <dbReference type="EMBL" id="KAJ1917695.1"/>
    </source>
</evidence>
<accession>A0A9W8A597</accession>
<gene>
    <name evidence="3" type="ORF">H4219_003062</name>
</gene>
<sequence>MMISISSKLVLVTFICLVALLSVFTTAAPMPQKSRKPSPKPTPPPNPLPGNALAGVIDADVDFRAPTGNIDLNYRPGGGFGAFFGYAN</sequence>
<protein>
    <recommendedName>
        <fullName evidence="5">Transmembrane protein</fullName>
    </recommendedName>
</protein>
<dbReference type="EMBL" id="JANBPU010000064">
    <property type="protein sequence ID" value="KAJ1917695.1"/>
    <property type="molecule type" value="Genomic_DNA"/>
</dbReference>
<dbReference type="Proteomes" id="UP001150538">
    <property type="component" value="Unassembled WGS sequence"/>
</dbReference>
<comment type="caution">
    <text evidence="3">The sequence shown here is derived from an EMBL/GenBank/DDBJ whole genome shotgun (WGS) entry which is preliminary data.</text>
</comment>
<feature type="region of interest" description="Disordered" evidence="1">
    <location>
        <begin position="29"/>
        <end position="51"/>
    </location>
</feature>
<feature type="signal peptide" evidence="2">
    <location>
        <begin position="1"/>
        <end position="27"/>
    </location>
</feature>
<keyword evidence="4" id="KW-1185">Reference proteome</keyword>
<evidence type="ECO:0000313" key="4">
    <source>
        <dbReference type="Proteomes" id="UP001150538"/>
    </source>
</evidence>
<reference evidence="3" key="1">
    <citation type="submission" date="2022-07" db="EMBL/GenBank/DDBJ databases">
        <title>Phylogenomic reconstructions and comparative analyses of Kickxellomycotina fungi.</title>
        <authorList>
            <person name="Reynolds N.K."/>
            <person name="Stajich J.E."/>
            <person name="Barry K."/>
            <person name="Grigoriev I.V."/>
            <person name="Crous P."/>
            <person name="Smith M.E."/>
        </authorList>
    </citation>
    <scope>NUCLEOTIDE SEQUENCE</scope>
    <source>
        <strain evidence="3">NBRC 100468</strain>
    </source>
</reference>
<proteinExistence type="predicted"/>
<evidence type="ECO:0000256" key="1">
    <source>
        <dbReference type="SAM" id="MobiDB-lite"/>
    </source>
</evidence>
<evidence type="ECO:0008006" key="5">
    <source>
        <dbReference type="Google" id="ProtNLM"/>
    </source>
</evidence>
<name>A0A9W8A597_9FUNG</name>
<dbReference type="AlphaFoldDB" id="A0A9W8A597"/>
<feature type="chain" id="PRO_5040990224" description="Transmembrane protein" evidence="2">
    <location>
        <begin position="28"/>
        <end position="88"/>
    </location>
</feature>
<organism evidence="3 4">
    <name type="scientific">Mycoemilia scoparia</name>
    <dbReference type="NCBI Taxonomy" id="417184"/>
    <lineage>
        <taxon>Eukaryota</taxon>
        <taxon>Fungi</taxon>
        <taxon>Fungi incertae sedis</taxon>
        <taxon>Zoopagomycota</taxon>
        <taxon>Kickxellomycotina</taxon>
        <taxon>Kickxellomycetes</taxon>
        <taxon>Kickxellales</taxon>
        <taxon>Kickxellaceae</taxon>
        <taxon>Mycoemilia</taxon>
    </lineage>
</organism>
<evidence type="ECO:0000256" key="2">
    <source>
        <dbReference type="SAM" id="SignalP"/>
    </source>
</evidence>
<keyword evidence="2" id="KW-0732">Signal</keyword>